<evidence type="ECO:0000256" key="1">
    <source>
        <dbReference type="ARBA" id="ARBA00001412"/>
    </source>
</evidence>
<dbReference type="SUPFAM" id="SSF49785">
    <property type="entry name" value="Galactose-binding domain-like"/>
    <property type="match status" value="1"/>
</dbReference>
<dbReference type="EMBL" id="JADWOX010000002">
    <property type="protein sequence ID" value="MBI1682831.1"/>
    <property type="molecule type" value="Genomic_DNA"/>
</dbReference>
<evidence type="ECO:0000259" key="10">
    <source>
        <dbReference type="SMART" id="SM01038"/>
    </source>
</evidence>
<dbReference type="Pfam" id="PF02836">
    <property type="entry name" value="Glyco_hydro_2_C"/>
    <property type="match status" value="1"/>
</dbReference>
<evidence type="ECO:0000313" key="12">
    <source>
        <dbReference type="Proteomes" id="UP000639859"/>
    </source>
</evidence>
<evidence type="ECO:0000256" key="7">
    <source>
        <dbReference type="RuleBase" id="RU361154"/>
    </source>
</evidence>
<dbReference type="InterPro" id="IPR032312">
    <property type="entry name" value="LacZ_4"/>
</dbReference>
<protein>
    <recommendedName>
        <fullName evidence="3 7">Beta-galactosidase</fullName>
        <ecNumber evidence="3 7">3.2.1.23</ecNumber>
    </recommendedName>
    <alternativeName>
        <fullName evidence="6 7">Lactase</fullName>
    </alternativeName>
</protein>
<dbReference type="InterPro" id="IPR011013">
    <property type="entry name" value="Gal_mutarotase_sf_dom"/>
</dbReference>
<dbReference type="SUPFAM" id="SSF49303">
    <property type="entry name" value="beta-Galactosidase/glucuronidase domain"/>
    <property type="match status" value="2"/>
</dbReference>
<dbReference type="Gene3D" id="3.20.20.80">
    <property type="entry name" value="Glycosidases"/>
    <property type="match status" value="1"/>
</dbReference>
<sequence>MKASMMAGAAWLAIGLAAQAEEAPRVDPVQVDAARPDWENPAVNARGTLPAVATHFPFESRAAALAGDMTRSERYLTLDGQWGFQFSPSSDDVPSGFEKPDYDASSWKSIKVPAMWQAEGYDQARYNNITYPFPANRPLIPHATNTVGSYRRTFEVPAGWSGQDVILHIGAAGAAYKVWVNGVEAGYYEDSKLPAEFDVTKLVKPGQNLVAIQVHRWADGSYLEDQDFWRVSGIERSVYLKAVPQARASDLFVKAGLDKAYRDGTLATELALTARKAPLTARMTLLDGEREVLKTEAKVPAGAARTVSLSATVPNVRQWTAETPNLYTLLVELIDAQGEVVQATPQRIGFRTVEIKDGRVSVNGRPIVIRGVNRHEHDPETFHVISEASMRRDIELMKRANFNAVRTAHYPNAELWYALADEYGLYVMDEANIESHAYMGWGNADPDQRAKRQIGFDPAWESAHVDRVMNMVERDKNHPSVIFWSLGNEAGVGQNFEKAAAAARKRDPGRLISYLGWGARPWEHVPNTYVDIYAPMYDDVTKMVDWATDPTRTQPMIQCEYAHMQGNSGGNLKDYWDTIYAYDKLQGGFIWDWVDQSMYRYTKDGRRYWGDGGEYGPNPGGEIEFGDGLIQPDRTPNPQFYEARKVLSPIQFSGFDPATGKVTVTNRHDFRDLSGFDFDWVLEADGVEVASGALPALSTKARGVETLALPLPAIATVPGVEYFVTVRAKAKPDAVPMTPAGFVVGWEQFAVSATPKPVVARPGVVTIADGKDAVTLSAAGATLKIDRATGLVAAYAKDGVVLAQGGQPNFFRAETDNDAGTGLSTQQRPWQVMTKTRQLRAVTTRKTAQGAEVVVDYGLGAGAAKFVTTYAMAGDGTVAVTGDLTPLKDDLPPPVRVGLWFTLPGQPKTVEWFGRGPHETYVDRYTSAPIGLWRGAVADQNHDYMRPQDTGNKIDVRWLELSGGAAQGLRVEADKPSMMTALAFPYEDLYRRPPGTWKSSDIVPHGDGTLLVDAVQWGVGGDTTWNGFGLPHMKYRTRLEPTRVSFRLEPFTGAGTTPDKARPAEATPPQ</sequence>
<dbReference type="Pfam" id="PF02929">
    <property type="entry name" value="Bgal_small_N"/>
    <property type="match status" value="1"/>
</dbReference>
<dbReference type="InterPro" id="IPR023232">
    <property type="entry name" value="Glyco_hydro_2_AS"/>
</dbReference>
<evidence type="ECO:0000256" key="3">
    <source>
        <dbReference type="ARBA" id="ARBA00012756"/>
    </source>
</evidence>
<dbReference type="Pfam" id="PF00703">
    <property type="entry name" value="Glyco_hydro_2"/>
    <property type="match status" value="1"/>
</dbReference>
<dbReference type="PROSITE" id="PS00608">
    <property type="entry name" value="GLYCOSYL_HYDROL_F2_2"/>
    <property type="match status" value="1"/>
</dbReference>
<dbReference type="InterPro" id="IPR006103">
    <property type="entry name" value="Glyco_hydro_2_cat"/>
</dbReference>
<evidence type="ECO:0000256" key="6">
    <source>
        <dbReference type="ARBA" id="ARBA00032230"/>
    </source>
</evidence>
<dbReference type="InterPro" id="IPR006104">
    <property type="entry name" value="Glyco_hydro_2_N"/>
</dbReference>
<evidence type="ECO:0000313" key="11">
    <source>
        <dbReference type="EMBL" id="MBI1682831.1"/>
    </source>
</evidence>
<dbReference type="PROSITE" id="PS00719">
    <property type="entry name" value="GLYCOSYL_HYDROL_F2_1"/>
    <property type="match status" value="1"/>
</dbReference>
<dbReference type="Pfam" id="PF02837">
    <property type="entry name" value="Glyco_hydro_2_N"/>
    <property type="match status" value="1"/>
</dbReference>
<dbReference type="Gene3D" id="2.70.98.10">
    <property type="match status" value="1"/>
</dbReference>
<dbReference type="SUPFAM" id="SSF51445">
    <property type="entry name" value="(Trans)glycosidases"/>
    <property type="match status" value="1"/>
</dbReference>
<proteinExistence type="inferred from homology"/>
<dbReference type="RefSeq" id="WP_198574777.1">
    <property type="nucleotide sequence ID" value="NZ_JADWOX010000002.1"/>
</dbReference>
<dbReference type="InterPro" id="IPR017853">
    <property type="entry name" value="GH"/>
</dbReference>
<dbReference type="InterPro" id="IPR006101">
    <property type="entry name" value="Glyco_hydro_2"/>
</dbReference>
<evidence type="ECO:0000256" key="5">
    <source>
        <dbReference type="ARBA" id="ARBA00023295"/>
    </source>
</evidence>
<dbReference type="InterPro" id="IPR023230">
    <property type="entry name" value="Glyco_hydro_2_CS"/>
</dbReference>
<feature type="chain" id="PRO_5047525326" description="Beta-galactosidase" evidence="9">
    <location>
        <begin position="21"/>
        <end position="1070"/>
    </location>
</feature>
<feature type="signal peptide" evidence="9">
    <location>
        <begin position="1"/>
        <end position="20"/>
    </location>
</feature>
<dbReference type="PANTHER" id="PTHR46323">
    <property type="entry name" value="BETA-GALACTOSIDASE"/>
    <property type="match status" value="1"/>
</dbReference>
<evidence type="ECO:0000256" key="9">
    <source>
        <dbReference type="SAM" id="SignalP"/>
    </source>
</evidence>
<dbReference type="SMART" id="SM01038">
    <property type="entry name" value="Bgal_small_N"/>
    <property type="match status" value="1"/>
</dbReference>
<dbReference type="Gene3D" id="2.60.40.10">
    <property type="entry name" value="Immunoglobulins"/>
    <property type="match status" value="2"/>
</dbReference>
<comment type="similarity">
    <text evidence="2 7">Belongs to the glycosyl hydrolase 2 family.</text>
</comment>
<dbReference type="InterPro" id="IPR004199">
    <property type="entry name" value="B-gal_small/dom_5"/>
</dbReference>
<keyword evidence="9" id="KW-0732">Signal</keyword>
<dbReference type="InterPro" id="IPR013783">
    <property type="entry name" value="Ig-like_fold"/>
</dbReference>
<feature type="domain" description="Beta galactosidase small chain/" evidence="10">
    <location>
        <begin position="775"/>
        <end position="1049"/>
    </location>
</feature>
<dbReference type="EC" id="3.2.1.23" evidence="3 7"/>
<dbReference type="InterPro" id="IPR006102">
    <property type="entry name" value="Ig-like_GH2"/>
</dbReference>
<evidence type="ECO:0000256" key="2">
    <source>
        <dbReference type="ARBA" id="ARBA00007401"/>
    </source>
</evidence>
<evidence type="ECO:0000256" key="8">
    <source>
        <dbReference type="SAM" id="MobiDB-lite"/>
    </source>
</evidence>
<dbReference type="PRINTS" id="PR00132">
    <property type="entry name" value="GLHYDRLASE2"/>
</dbReference>
<comment type="catalytic activity">
    <reaction evidence="1 7">
        <text>Hydrolysis of terminal non-reducing beta-D-galactose residues in beta-D-galactosides.</text>
        <dbReference type="EC" id="3.2.1.23"/>
    </reaction>
</comment>
<dbReference type="PANTHER" id="PTHR46323:SF2">
    <property type="entry name" value="BETA-GALACTOSIDASE"/>
    <property type="match status" value="1"/>
</dbReference>
<dbReference type="Proteomes" id="UP000639859">
    <property type="component" value="Unassembled WGS sequence"/>
</dbReference>
<gene>
    <name evidence="11" type="ORF">I4Q42_04025</name>
</gene>
<accession>A0ABS0SU97</accession>
<dbReference type="Gene3D" id="2.60.120.260">
    <property type="entry name" value="Galactose-binding domain-like"/>
    <property type="match status" value="1"/>
</dbReference>
<keyword evidence="4 7" id="KW-0378">Hydrolase</keyword>
<organism evidence="11 12">
    <name type="scientific">Caulobacter hibisci</name>
    <dbReference type="NCBI Taxonomy" id="2035993"/>
    <lineage>
        <taxon>Bacteria</taxon>
        <taxon>Pseudomonadati</taxon>
        <taxon>Pseudomonadota</taxon>
        <taxon>Alphaproteobacteria</taxon>
        <taxon>Caulobacterales</taxon>
        <taxon>Caulobacteraceae</taxon>
        <taxon>Caulobacter</taxon>
    </lineage>
</organism>
<dbReference type="InterPro" id="IPR014718">
    <property type="entry name" value="GH-type_carb-bd"/>
</dbReference>
<keyword evidence="12" id="KW-1185">Reference proteome</keyword>
<dbReference type="Pfam" id="PF16353">
    <property type="entry name" value="LacZ_4"/>
    <property type="match status" value="1"/>
</dbReference>
<dbReference type="InterPro" id="IPR008979">
    <property type="entry name" value="Galactose-bd-like_sf"/>
</dbReference>
<dbReference type="InterPro" id="IPR036156">
    <property type="entry name" value="Beta-gal/glucu_dom_sf"/>
</dbReference>
<keyword evidence="5 7" id="KW-0326">Glycosidase</keyword>
<dbReference type="SUPFAM" id="SSF74650">
    <property type="entry name" value="Galactose mutarotase-like"/>
    <property type="match status" value="1"/>
</dbReference>
<comment type="caution">
    <text evidence="11">The sequence shown here is derived from an EMBL/GenBank/DDBJ whole genome shotgun (WGS) entry which is preliminary data.</text>
</comment>
<feature type="region of interest" description="Disordered" evidence="8">
    <location>
        <begin position="1049"/>
        <end position="1070"/>
    </location>
</feature>
<dbReference type="InterPro" id="IPR050347">
    <property type="entry name" value="Bact_Beta-galactosidase"/>
</dbReference>
<evidence type="ECO:0000256" key="4">
    <source>
        <dbReference type="ARBA" id="ARBA00022801"/>
    </source>
</evidence>
<name>A0ABS0SU97_9CAUL</name>
<reference evidence="11 12" key="1">
    <citation type="submission" date="2020-11" db="EMBL/GenBank/DDBJ databases">
        <title>genome sequence of strain KACC 18849.</title>
        <authorList>
            <person name="Gao J."/>
            <person name="Zhang X."/>
        </authorList>
    </citation>
    <scope>NUCLEOTIDE SEQUENCE [LARGE SCALE GENOMIC DNA]</scope>
    <source>
        <strain evidence="11 12">KACC 18849</strain>
    </source>
</reference>